<dbReference type="InterPro" id="IPR002938">
    <property type="entry name" value="FAD-bd"/>
</dbReference>
<dbReference type="AlphaFoldDB" id="A0A091BBM5"/>
<accession>A0A091BBM5</accession>
<sequence length="434" mass="47405">MSPPLRIAIIGYGSGGQAAALMLSRDGHAVSVFERAPAPGPVGAGFLLQPVGLAVLWELGLLDEVRRYGAPVARLYGETRRGRAVMDMRYAELDAGLCGMGLQRGALFELLDAAWRDRRRLHAGREIVSLDAEAGTFVDAQGEAHGGYDLVVVADGAASKLRAQVVPARLNQPYPWGAWWCLVDAGGWEFADQLQQRYVDARKMAGLLPVGGRPGDPARKLSFFWSAPCAALDAGIADAEAWRAEVAALWPEAAERLRDVAVPGELKVARYRDVVHRQWCRGRTLLLGDAAHAMSPQLGQGVNMALLDARALASALRTARAAGADLRRDRDRAATLATYARERRRHVGIYHLWSRWLTPLFQSEHDRVAWCRDRLFHPLSRLPGSRGQALRVLTGTRRGWFGTMSVPRGLIEALAQPLDLAAHAPQRIGADQHG</sequence>
<dbReference type="RefSeq" id="WP_026815966.1">
    <property type="nucleotide sequence ID" value="NZ_AUFF01000001.1"/>
</dbReference>
<dbReference type="EMBL" id="AWXU01000056">
    <property type="protein sequence ID" value="KFN48239.1"/>
    <property type="molecule type" value="Genomic_DNA"/>
</dbReference>
<dbReference type="InterPro" id="IPR051704">
    <property type="entry name" value="FAD_aromatic-hydroxylase"/>
</dbReference>
<keyword evidence="3" id="KW-1185">Reference proteome</keyword>
<dbReference type="Gene3D" id="3.50.50.60">
    <property type="entry name" value="FAD/NAD(P)-binding domain"/>
    <property type="match status" value="1"/>
</dbReference>
<dbReference type="InterPro" id="IPR036188">
    <property type="entry name" value="FAD/NAD-bd_sf"/>
</dbReference>
<name>A0A091BBM5_9GAMM</name>
<gene>
    <name evidence="2" type="ORF">P873_01395</name>
</gene>
<organism evidence="2 3">
    <name type="scientific">Arenimonas composti TR7-09 = DSM 18010</name>
    <dbReference type="NCBI Taxonomy" id="1121013"/>
    <lineage>
        <taxon>Bacteria</taxon>
        <taxon>Pseudomonadati</taxon>
        <taxon>Pseudomonadota</taxon>
        <taxon>Gammaproteobacteria</taxon>
        <taxon>Lysobacterales</taxon>
        <taxon>Lysobacteraceae</taxon>
        <taxon>Arenimonas</taxon>
    </lineage>
</organism>
<proteinExistence type="predicted"/>
<evidence type="ECO:0000313" key="2">
    <source>
        <dbReference type="EMBL" id="KFN48239.1"/>
    </source>
</evidence>
<reference evidence="2 3" key="1">
    <citation type="submission" date="2013-09" db="EMBL/GenBank/DDBJ databases">
        <title>Genome sequencing of Arenimonas composti.</title>
        <authorList>
            <person name="Chen F."/>
            <person name="Wang G."/>
        </authorList>
    </citation>
    <scope>NUCLEOTIDE SEQUENCE [LARGE SCALE GENOMIC DNA]</scope>
    <source>
        <strain evidence="2 3">TR7-09</strain>
    </source>
</reference>
<dbReference type="SUPFAM" id="SSF51905">
    <property type="entry name" value="FAD/NAD(P)-binding domain"/>
    <property type="match status" value="1"/>
</dbReference>
<dbReference type="PANTHER" id="PTHR46865">
    <property type="entry name" value="OXIDOREDUCTASE-RELATED"/>
    <property type="match status" value="1"/>
</dbReference>
<evidence type="ECO:0000313" key="3">
    <source>
        <dbReference type="Proteomes" id="UP000029391"/>
    </source>
</evidence>
<protein>
    <recommendedName>
        <fullName evidence="1">FAD-binding domain-containing protein</fullName>
    </recommendedName>
</protein>
<dbReference type="eggNOG" id="COG0654">
    <property type="taxonomic scope" value="Bacteria"/>
</dbReference>
<dbReference type="Proteomes" id="UP000029391">
    <property type="component" value="Unassembled WGS sequence"/>
</dbReference>
<dbReference type="PANTHER" id="PTHR46865:SF2">
    <property type="entry name" value="MONOOXYGENASE"/>
    <property type="match status" value="1"/>
</dbReference>
<dbReference type="STRING" id="1121013.GCA_000426365_00440"/>
<dbReference type="Pfam" id="PF01494">
    <property type="entry name" value="FAD_binding_3"/>
    <property type="match status" value="1"/>
</dbReference>
<dbReference type="OrthoDB" id="8672648at2"/>
<evidence type="ECO:0000259" key="1">
    <source>
        <dbReference type="Pfam" id="PF01494"/>
    </source>
</evidence>
<dbReference type="PRINTS" id="PR00420">
    <property type="entry name" value="RNGMNOXGNASE"/>
</dbReference>
<comment type="caution">
    <text evidence="2">The sequence shown here is derived from an EMBL/GenBank/DDBJ whole genome shotgun (WGS) entry which is preliminary data.</text>
</comment>
<dbReference type="GO" id="GO:0071949">
    <property type="term" value="F:FAD binding"/>
    <property type="evidence" value="ECO:0007669"/>
    <property type="project" value="InterPro"/>
</dbReference>
<feature type="domain" description="FAD-binding" evidence="1">
    <location>
        <begin position="7"/>
        <end position="346"/>
    </location>
</feature>